<gene>
    <name evidence="1" type="ORF">E2C06_33390</name>
</gene>
<evidence type="ECO:0008006" key="3">
    <source>
        <dbReference type="Google" id="ProtNLM"/>
    </source>
</evidence>
<proteinExistence type="predicted"/>
<evidence type="ECO:0000313" key="2">
    <source>
        <dbReference type="Proteomes" id="UP000295096"/>
    </source>
</evidence>
<dbReference type="RefSeq" id="WP_133292881.1">
    <property type="nucleotide sequence ID" value="NZ_SMSJ01000135.1"/>
</dbReference>
<dbReference type="AlphaFoldDB" id="A0A4R5Q7N1"/>
<keyword evidence="2" id="KW-1185">Reference proteome</keyword>
<dbReference type="Pfam" id="PF07750">
    <property type="entry name" value="GcrA"/>
    <property type="match status" value="1"/>
</dbReference>
<dbReference type="EMBL" id="SMSJ01000135">
    <property type="protein sequence ID" value="TDH58281.1"/>
    <property type="molecule type" value="Genomic_DNA"/>
</dbReference>
<reference evidence="1 2" key="1">
    <citation type="journal article" date="2016" name="J. Microbiol.">
        <title>Dankookia rubra gen. nov., sp. nov., an alphaproteobacterium isolated from sediment of a shallow stream.</title>
        <authorList>
            <person name="Kim W.H."/>
            <person name="Kim D.H."/>
            <person name="Kang K."/>
            <person name="Ahn T.Y."/>
        </authorList>
    </citation>
    <scope>NUCLEOTIDE SEQUENCE [LARGE SCALE GENOMIC DNA]</scope>
    <source>
        <strain evidence="1 2">JCM30602</strain>
    </source>
</reference>
<dbReference type="Proteomes" id="UP000295096">
    <property type="component" value="Unassembled WGS sequence"/>
</dbReference>
<dbReference type="OrthoDB" id="9798071at2"/>
<evidence type="ECO:0000313" key="1">
    <source>
        <dbReference type="EMBL" id="TDH58281.1"/>
    </source>
</evidence>
<dbReference type="InterPro" id="IPR011681">
    <property type="entry name" value="GcrA"/>
</dbReference>
<sequence length="173" mass="18790">MIDQTKMGWGGEQADELRRLWDQGNPKLSTKDIGRQLGMSKNAVIGKARRLNLAPRPSPINRTDSTSAQLTPLVPAGASVNRTQPSAIPLLAETTITSPILKPAPAVAAIPTVIVLASKPILHVVERNTKDGCSWVYGDPKKQWYFCDAVRSVLGGAYCDEHRQVVYSTKKAS</sequence>
<protein>
    <recommendedName>
        <fullName evidence="3">GcrA cell cycle regulator</fullName>
    </recommendedName>
</protein>
<organism evidence="1 2">
    <name type="scientific">Dankookia rubra</name>
    <dbReference type="NCBI Taxonomy" id="1442381"/>
    <lineage>
        <taxon>Bacteria</taxon>
        <taxon>Pseudomonadati</taxon>
        <taxon>Pseudomonadota</taxon>
        <taxon>Alphaproteobacteria</taxon>
        <taxon>Acetobacterales</taxon>
        <taxon>Roseomonadaceae</taxon>
        <taxon>Dankookia</taxon>
    </lineage>
</organism>
<name>A0A4R5Q7N1_9PROT</name>
<accession>A0A4R5Q7N1</accession>
<dbReference type="Gene3D" id="1.10.10.60">
    <property type="entry name" value="Homeodomain-like"/>
    <property type="match status" value="1"/>
</dbReference>
<comment type="caution">
    <text evidence="1">The sequence shown here is derived from an EMBL/GenBank/DDBJ whole genome shotgun (WGS) entry which is preliminary data.</text>
</comment>